<feature type="non-terminal residue" evidence="8">
    <location>
        <position position="1"/>
    </location>
</feature>
<dbReference type="GO" id="GO:0003735">
    <property type="term" value="F:structural constituent of ribosome"/>
    <property type="evidence" value="ECO:0007669"/>
    <property type="project" value="TreeGrafter"/>
</dbReference>
<name>A0AAN4Z925_9BILA</name>
<dbReference type="GO" id="GO:0005763">
    <property type="term" value="C:mitochondrial small ribosomal subunit"/>
    <property type="evidence" value="ECO:0007669"/>
    <property type="project" value="TreeGrafter"/>
</dbReference>
<protein>
    <recommendedName>
        <fullName evidence="7">Small ribosomal subunit protein mS29</fullName>
    </recommendedName>
</protein>
<sequence length="394" mass="44558">SEMRSRAIRLVRSLPSGIRDYSSCQSSFPAFKKEDVGKLYEISKEHFQQLNLGRHLPSTMKRQSETLSECVSLVREPLVEVISWMDGCSVDRVSTRVCLWGPFGTGKSLTLNQACHAAMEKGWVVVHHRSGQSLHQQRGERGGLVAAMDLTRRVQEVEMSTFVSGRINDPVNAAIILNDFKTANSHLWAKLGELKTHRTYEWTKKEKTEEGRALTEIVDMGLSAPFLSSDCVGGLFRELRLHASEGNIKLLVSIDDANSLWGKTLVKRADRTYANPSDLSLVQHYRRLLQDDWSNGTVLMVADKKEASDARDKITVPRDTPLECFGLEGWTAVEPFVPIETRLYSHKEIDALHEYYVEKNWLSSKSSQSESGLLELKNLAAFNPYYFERLCAFV</sequence>
<evidence type="ECO:0000313" key="8">
    <source>
        <dbReference type="EMBL" id="GMR36772.1"/>
    </source>
</evidence>
<evidence type="ECO:0000313" key="9">
    <source>
        <dbReference type="Proteomes" id="UP001328107"/>
    </source>
</evidence>
<dbReference type="InterPro" id="IPR019368">
    <property type="entry name" value="Ribosomal_mS29"/>
</dbReference>
<organism evidence="8 9">
    <name type="scientific">Pristionchus mayeri</name>
    <dbReference type="NCBI Taxonomy" id="1317129"/>
    <lineage>
        <taxon>Eukaryota</taxon>
        <taxon>Metazoa</taxon>
        <taxon>Ecdysozoa</taxon>
        <taxon>Nematoda</taxon>
        <taxon>Chromadorea</taxon>
        <taxon>Rhabditida</taxon>
        <taxon>Rhabditina</taxon>
        <taxon>Diplogasteromorpha</taxon>
        <taxon>Diplogasteroidea</taxon>
        <taxon>Neodiplogasteridae</taxon>
        <taxon>Pristionchus</taxon>
    </lineage>
</organism>
<evidence type="ECO:0000256" key="6">
    <source>
        <dbReference type="ARBA" id="ARBA00023274"/>
    </source>
</evidence>
<evidence type="ECO:0000256" key="5">
    <source>
        <dbReference type="ARBA" id="ARBA00023128"/>
    </source>
</evidence>
<keyword evidence="9" id="KW-1185">Reference proteome</keyword>
<evidence type="ECO:0000256" key="1">
    <source>
        <dbReference type="ARBA" id="ARBA00004173"/>
    </source>
</evidence>
<comment type="subcellular location">
    <subcellularLocation>
        <location evidence="1">Mitochondrion</location>
    </subcellularLocation>
</comment>
<evidence type="ECO:0000256" key="2">
    <source>
        <dbReference type="ARBA" id="ARBA00009863"/>
    </source>
</evidence>
<comment type="similarity">
    <text evidence="2">Belongs to the mitochondrion-specific ribosomal protein mS29 family.</text>
</comment>
<proteinExistence type="inferred from homology"/>
<dbReference type="InterPro" id="IPR008092">
    <property type="entry name" value="Ribosomal_mS29_met"/>
</dbReference>
<gene>
    <name evidence="8" type="ORF">PMAYCL1PPCAC_06967</name>
</gene>
<dbReference type="Pfam" id="PF10236">
    <property type="entry name" value="DAP3"/>
    <property type="match status" value="2"/>
</dbReference>
<dbReference type="PANTHER" id="PTHR12810:SF0">
    <property type="entry name" value="SMALL RIBOSOMAL SUBUNIT PROTEIN MS29"/>
    <property type="match status" value="1"/>
</dbReference>
<keyword evidence="6" id="KW-0687">Ribonucleoprotein</keyword>
<evidence type="ECO:0000256" key="7">
    <source>
        <dbReference type="ARBA" id="ARBA00035140"/>
    </source>
</evidence>
<comment type="caution">
    <text evidence="8">The sequence shown here is derived from an EMBL/GenBank/DDBJ whole genome shotgun (WGS) entry which is preliminary data.</text>
</comment>
<evidence type="ECO:0000256" key="4">
    <source>
        <dbReference type="ARBA" id="ARBA00022980"/>
    </source>
</evidence>
<dbReference type="EMBL" id="BTRK01000002">
    <property type="protein sequence ID" value="GMR36772.1"/>
    <property type="molecule type" value="Genomic_DNA"/>
</dbReference>
<dbReference type="Proteomes" id="UP001328107">
    <property type="component" value="Unassembled WGS sequence"/>
</dbReference>
<dbReference type="AlphaFoldDB" id="A0AAN4Z925"/>
<dbReference type="PRINTS" id="PR01716">
    <property type="entry name" value="DEATHASSOCP3"/>
</dbReference>
<dbReference type="GO" id="GO:0006915">
    <property type="term" value="P:apoptotic process"/>
    <property type="evidence" value="ECO:0007669"/>
    <property type="project" value="InterPro"/>
</dbReference>
<keyword evidence="4" id="KW-0689">Ribosomal protein</keyword>
<evidence type="ECO:0000256" key="3">
    <source>
        <dbReference type="ARBA" id="ARBA00022946"/>
    </source>
</evidence>
<keyword evidence="5" id="KW-0496">Mitochondrion</keyword>
<dbReference type="PANTHER" id="PTHR12810">
    <property type="entry name" value="MITOCHONDRIAL 28S RIBOSOMAL PROTEIN S29"/>
    <property type="match status" value="1"/>
</dbReference>
<accession>A0AAN4Z925</accession>
<keyword evidence="3" id="KW-0809">Transit peptide</keyword>
<dbReference type="SUPFAM" id="SSF52540">
    <property type="entry name" value="P-loop containing nucleoside triphosphate hydrolases"/>
    <property type="match status" value="1"/>
</dbReference>
<reference evidence="9" key="1">
    <citation type="submission" date="2022-10" db="EMBL/GenBank/DDBJ databases">
        <title>Genome assembly of Pristionchus species.</title>
        <authorList>
            <person name="Yoshida K."/>
            <person name="Sommer R.J."/>
        </authorList>
    </citation>
    <scope>NUCLEOTIDE SEQUENCE [LARGE SCALE GENOMIC DNA]</scope>
    <source>
        <strain evidence="9">RS5460</strain>
    </source>
</reference>
<dbReference type="InterPro" id="IPR027417">
    <property type="entry name" value="P-loop_NTPase"/>
</dbReference>